<keyword evidence="2" id="KW-1185">Reference proteome</keyword>
<dbReference type="EMBL" id="CAJVPZ010007810">
    <property type="protein sequence ID" value="CAG8590766.1"/>
    <property type="molecule type" value="Genomic_DNA"/>
</dbReference>
<proteinExistence type="predicted"/>
<evidence type="ECO:0000313" key="1">
    <source>
        <dbReference type="EMBL" id="CAG8590766.1"/>
    </source>
</evidence>
<comment type="caution">
    <text evidence="1">The sequence shown here is derived from an EMBL/GenBank/DDBJ whole genome shotgun (WGS) entry which is preliminary data.</text>
</comment>
<dbReference type="Proteomes" id="UP000789396">
    <property type="component" value="Unassembled WGS sequence"/>
</dbReference>
<evidence type="ECO:0000313" key="2">
    <source>
        <dbReference type="Proteomes" id="UP000789396"/>
    </source>
</evidence>
<sequence>MNSLTRLEDLNNNETDNKSECEMLVGDNNEASEGIQKVLKVTNQIDNSTLVYLVARLKAILKMWTFTLNDLVILMLSPVKLYENLLKWV</sequence>
<accession>A0A9N9C8C3</accession>
<dbReference type="AlphaFoldDB" id="A0A9N9C8C3"/>
<name>A0A9N9C8C3_9GLOM</name>
<gene>
    <name evidence="1" type="ORF">RFULGI_LOCUS6218</name>
</gene>
<organism evidence="1 2">
    <name type="scientific">Racocetra fulgida</name>
    <dbReference type="NCBI Taxonomy" id="60492"/>
    <lineage>
        <taxon>Eukaryota</taxon>
        <taxon>Fungi</taxon>
        <taxon>Fungi incertae sedis</taxon>
        <taxon>Mucoromycota</taxon>
        <taxon>Glomeromycotina</taxon>
        <taxon>Glomeromycetes</taxon>
        <taxon>Diversisporales</taxon>
        <taxon>Gigasporaceae</taxon>
        <taxon>Racocetra</taxon>
    </lineage>
</organism>
<reference evidence="1" key="1">
    <citation type="submission" date="2021-06" db="EMBL/GenBank/DDBJ databases">
        <authorList>
            <person name="Kallberg Y."/>
            <person name="Tangrot J."/>
            <person name="Rosling A."/>
        </authorList>
    </citation>
    <scope>NUCLEOTIDE SEQUENCE</scope>
    <source>
        <strain evidence="1">IN212</strain>
    </source>
</reference>
<protein>
    <submittedName>
        <fullName evidence="1">11015_t:CDS:1</fullName>
    </submittedName>
</protein>